<feature type="domain" description="Methylated-DNA-[protein]-cysteine S-methyltransferase DNA binding" evidence="9">
    <location>
        <begin position="83"/>
        <end position="161"/>
    </location>
</feature>
<evidence type="ECO:0000256" key="4">
    <source>
        <dbReference type="ARBA" id="ARBA00022603"/>
    </source>
</evidence>
<dbReference type="STRING" id="1335616.WDC_1373"/>
<proteinExistence type="inferred from homology"/>
<reference evidence="11 12" key="1">
    <citation type="submission" date="2013-08" db="EMBL/GenBank/DDBJ databases">
        <title>Lactobacillus wasatchii sp. WDC04, a late gas producing bacteria isolated from aged chedder cheese.</title>
        <authorList>
            <person name="Oberg C.J."/>
            <person name="Culumber M."/>
            <person name="McMahon D.J."/>
            <person name="Broadbent J.R."/>
            <person name="Oberg T.S."/>
            <person name="Ortaki F."/>
        </authorList>
    </citation>
    <scope>NUCLEOTIDE SEQUENCE [LARGE SCALE GENOMIC DNA]</scope>
    <source>
        <strain evidence="11 12">WDC04</strain>
    </source>
</reference>
<evidence type="ECO:0000256" key="5">
    <source>
        <dbReference type="ARBA" id="ARBA00022679"/>
    </source>
</evidence>
<keyword evidence="6" id="KW-0227">DNA damage</keyword>
<evidence type="ECO:0000256" key="2">
    <source>
        <dbReference type="ARBA" id="ARBA00008711"/>
    </source>
</evidence>
<evidence type="ECO:0000313" key="12">
    <source>
        <dbReference type="Proteomes" id="UP000032279"/>
    </source>
</evidence>
<dbReference type="PANTHER" id="PTHR10815">
    <property type="entry name" value="METHYLATED-DNA--PROTEIN-CYSTEINE METHYLTRANSFERASE"/>
    <property type="match status" value="1"/>
</dbReference>
<keyword evidence="5 11" id="KW-0808">Transferase</keyword>
<dbReference type="InterPro" id="IPR008332">
    <property type="entry name" value="MethylG_MeTrfase_N"/>
</dbReference>
<keyword evidence="7" id="KW-0234">DNA repair</keyword>
<dbReference type="EMBL" id="AWTT01000034">
    <property type="protein sequence ID" value="KIS03036.1"/>
    <property type="molecule type" value="Genomic_DNA"/>
</dbReference>
<dbReference type="Pfam" id="PF01035">
    <property type="entry name" value="DNA_binding_1"/>
    <property type="match status" value="1"/>
</dbReference>
<dbReference type="EC" id="2.1.1.63" evidence="3"/>
<dbReference type="PROSITE" id="PS00374">
    <property type="entry name" value="MGMT"/>
    <property type="match status" value="1"/>
</dbReference>
<dbReference type="SUPFAM" id="SSF53155">
    <property type="entry name" value="Methylated DNA-protein cysteine methyltransferase domain"/>
    <property type="match status" value="1"/>
</dbReference>
<dbReference type="FunFam" id="1.10.10.10:FF:000214">
    <property type="entry name" value="Methylated-DNA--protein-cysteine methyltransferase"/>
    <property type="match status" value="1"/>
</dbReference>
<comment type="catalytic activity">
    <reaction evidence="8">
        <text>a 6-O-methyl-2'-deoxyguanosine in DNA + L-cysteinyl-[protein] = S-methyl-L-cysteinyl-[protein] + a 2'-deoxyguanosine in DNA</text>
        <dbReference type="Rhea" id="RHEA:24000"/>
        <dbReference type="Rhea" id="RHEA-COMP:10131"/>
        <dbReference type="Rhea" id="RHEA-COMP:10132"/>
        <dbReference type="Rhea" id="RHEA-COMP:11367"/>
        <dbReference type="Rhea" id="RHEA-COMP:11368"/>
        <dbReference type="ChEBI" id="CHEBI:29950"/>
        <dbReference type="ChEBI" id="CHEBI:82612"/>
        <dbReference type="ChEBI" id="CHEBI:85445"/>
        <dbReference type="ChEBI" id="CHEBI:85448"/>
        <dbReference type="EC" id="2.1.1.63"/>
    </reaction>
</comment>
<evidence type="ECO:0000256" key="7">
    <source>
        <dbReference type="ARBA" id="ARBA00023204"/>
    </source>
</evidence>
<evidence type="ECO:0000259" key="9">
    <source>
        <dbReference type="Pfam" id="PF01035"/>
    </source>
</evidence>
<sequence>MQLYYDVLEFDHHQFYLIASETGLCFVGSPDAPLSEVNHFFTTDELTQNEAKIAPIKQQLTEFMTGTRTDFSINLDPLFGTPLQQQVWHALAAIPYGETTTYSQLAATTDHPTAIRAVASAVGRNPWLIVVPCHRVLRADHNLGGYRGGLLLKEALLAMEQDRTVLAF</sequence>
<dbReference type="Gene3D" id="3.30.160.70">
    <property type="entry name" value="Methylated DNA-protein cysteine methyltransferase domain"/>
    <property type="match status" value="1"/>
</dbReference>
<dbReference type="OrthoDB" id="9802228at2"/>
<evidence type="ECO:0000313" key="11">
    <source>
        <dbReference type="EMBL" id="KIS03036.1"/>
    </source>
</evidence>
<dbReference type="Proteomes" id="UP000032279">
    <property type="component" value="Unassembled WGS sequence"/>
</dbReference>
<protein>
    <recommendedName>
        <fullName evidence="3">methylated-DNA--[protein]-cysteine S-methyltransferase</fullName>
        <ecNumber evidence="3">2.1.1.63</ecNumber>
    </recommendedName>
</protein>
<dbReference type="InterPro" id="IPR036388">
    <property type="entry name" value="WH-like_DNA-bd_sf"/>
</dbReference>
<dbReference type="RefSeq" id="WP_044011104.1">
    <property type="nucleotide sequence ID" value="NZ_AWTT01000034.1"/>
</dbReference>
<organism evidence="11 12">
    <name type="scientific">Paucilactobacillus wasatchensis</name>
    <dbReference type="NCBI Taxonomy" id="1335616"/>
    <lineage>
        <taxon>Bacteria</taxon>
        <taxon>Bacillati</taxon>
        <taxon>Bacillota</taxon>
        <taxon>Bacilli</taxon>
        <taxon>Lactobacillales</taxon>
        <taxon>Lactobacillaceae</taxon>
        <taxon>Paucilactobacillus</taxon>
    </lineage>
</organism>
<evidence type="ECO:0000256" key="6">
    <source>
        <dbReference type="ARBA" id="ARBA00022763"/>
    </source>
</evidence>
<evidence type="ECO:0000259" key="10">
    <source>
        <dbReference type="Pfam" id="PF02870"/>
    </source>
</evidence>
<name>A0A0D1A8D4_9LACO</name>
<dbReference type="CDD" id="cd06445">
    <property type="entry name" value="ATase"/>
    <property type="match status" value="1"/>
</dbReference>
<dbReference type="InterPro" id="IPR036631">
    <property type="entry name" value="MGMT_N_sf"/>
</dbReference>
<dbReference type="Gene3D" id="1.10.10.10">
    <property type="entry name" value="Winged helix-like DNA-binding domain superfamily/Winged helix DNA-binding domain"/>
    <property type="match status" value="1"/>
</dbReference>
<dbReference type="GO" id="GO:0006281">
    <property type="term" value="P:DNA repair"/>
    <property type="evidence" value="ECO:0007669"/>
    <property type="project" value="UniProtKB-KW"/>
</dbReference>
<gene>
    <name evidence="11" type="ORF">WDC_1373</name>
</gene>
<accession>A0A0D1A8D4</accession>
<dbReference type="PATRIC" id="fig|1335616.4.peg.1376"/>
<dbReference type="SUPFAM" id="SSF46767">
    <property type="entry name" value="Methylated DNA-protein cysteine methyltransferase, C-terminal domain"/>
    <property type="match status" value="1"/>
</dbReference>
<comment type="similarity">
    <text evidence="2">Belongs to the MGMT family.</text>
</comment>
<feature type="domain" description="Methylguanine DNA methyltransferase ribonuclease-like" evidence="10">
    <location>
        <begin position="3"/>
        <end position="77"/>
    </location>
</feature>
<dbReference type="InterPro" id="IPR036217">
    <property type="entry name" value="MethylDNA_cys_MeTrfase_DNAb"/>
</dbReference>
<evidence type="ECO:0000256" key="3">
    <source>
        <dbReference type="ARBA" id="ARBA00011918"/>
    </source>
</evidence>
<dbReference type="Pfam" id="PF02870">
    <property type="entry name" value="Methyltransf_1N"/>
    <property type="match status" value="1"/>
</dbReference>
<dbReference type="InterPro" id="IPR001497">
    <property type="entry name" value="MethylDNA_cys_MeTrfase_AS"/>
</dbReference>
<keyword evidence="12" id="KW-1185">Reference proteome</keyword>
<dbReference type="PANTHER" id="PTHR10815:SF12">
    <property type="entry name" value="METHYLATED-DNA--PROTEIN-CYSTEINE METHYLTRANSFERASE, INDUCIBLE"/>
    <property type="match status" value="1"/>
</dbReference>
<dbReference type="NCBIfam" id="TIGR00589">
    <property type="entry name" value="ogt"/>
    <property type="match status" value="1"/>
</dbReference>
<evidence type="ECO:0000256" key="1">
    <source>
        <dbReference type="ARBA" id="ARBA00001286"/>
    </source>
</evidence>
<dbReference type="GO" id="GO:0032259">
    <property type="term" value="P:methylation"/>
    <property type="evidence" value="ECO:0007669"/>
    <property type="project" value="UniProtKB-KW"/>
</dbReference>
<dbReference type="GO" id="GO:0003908">
    <property type="term" value="F:methylated-DNA-[protein]-cysteine S-methyltransferase activity"/>
    <property type="evidence" value="ECO:0007669"/>
    <property type="project" value="UniProtKB-EC"/>
</dbReference>
<dbReference type="InterPro" id="IPR014048">
    <property type="entry name" value="MethylDNA_cys_MeTrfase_DNA-bd"/>
</dbReference>
<comment type="catalytic activity">
    <reaction evidence="1">
        <text>a 4-O-methyl-thymidine in DNA + L-cysteinyl-[protein] = a thymidine in DNA + S-methyl-L-cysteinyl-[protein]</text>
        <dbReference type="Rhea" id="RHEA:53428"/>
        <dbReference type="Rhea" id="RHEA-COMP:10131"/>
        <dbReference type="Rhea" id="RHEA-COMP:10132"/>
        <dbReference type="Rhea" id="RHEA-COMP:13555"/>
        <dbReference type="Rhea" id="RHEA-COMP:13556"/>
        <dbReference type="ChEBI" id="CHEBI:29950"/>
        <dbReference type="ChEBI" id="CHEBI:82612"/>
        <dbReference type="ChEBI" id="CHEBI:137386"/>
        <dbReference type="ChEBI" id="CHEBI:137387"/>
        <dbReference type="EC" id="2.1.1.63"/>
    </reaction>
</comment>
<dbReference type="AlphaFoldDB" id="A0A0D1A8D4"/>
<keyword evidence="4 11" id="KW-0489">Methyltransferase</keyword>
<comment type="caution">
    <text evidence="11">The sequence shown here is derived from an EMBL/GenBank/DDBJ whole genome shotgun (WGS) entry which is preliminary data.</text>
</comment>
<evidence type="ECO:0000256" key="8">
    <source>
        <dbReference type="ARBA" id="ARBA00049348"/>
    </source>
</evidence>